<evidence type="ECO:0000313" key="3">
    <source>
        <dbReference type="EMBL" id="ELZ05363.1"/>
    </source>
</evidence>
<accession>M0B520</accession>
<name>M0B520_9EURY</name>
<dbReference type="OrthoDB" id="238326at2157"/>
<dbReference type="STRING" id="1227492.C482_02396"/>
<dbReference type="PANTHER" id="PTHR43316">
    <property type="entry name" value="HYDROLASE, HALOACID DELAHOGENASE-RELATED"/>
    <property type="match status" value="1"/>
</dbReference>
<dbReference type="InterPro" id="IPR023214">
    <property type="entry name" value="HAD_sf"/>
</dbReference>
<dbReference type="Pfam" id="PF00702">
    <property type="entry name" value="Hydrolase"/>
    <property type="match status" value="1"/>
</dbReference>
<dbReference type="PANTHER" id="PTHR43316:SF3">
    <property type="entry name" value="HALOACID DEHALOGENASE, TYPE II (AFU_ORTHOLOGUE AFUA_2G07750)-RELATED"/>
    <property type="match status" value="1"/>
</dbReference>
<gene>
    <name evidence="3" type="ORF">C482_02396</name>
</gene>
<evidence type="ECO:0000313" key="4">
    <source>
        <dbReference type="Proteomes" id="UP000011693"/>
    </source>
</evidence>
<dbReference type="NCBIfam" id="TIGR01549">
    <property type="entry name" value="HAD-SF-IA-v1"/>
    <property type="match status" value="1"/>
</dbReference>
<dbReference type="PATRIC" id="fig|1227492.4.peg.471"/>
<protein>
    <submittedName>
        <fullName evidence="3">Haloacid dehalogenase</fullName>
    </submittedName>
</protein>
<dbReference type="Gene3D" id="3.40.50.1000">
    <property type="entry name" value="HAD superfamily/HAD-like"/>
    <property type="match status" value="1"/>
</dbReference>
<proteinExistence type="inferred from homology"/>
<dbReference type="InterPro" id="IPR051540">
    <property type="entry name" value="S-2-haloacid_dehalogenase"/>
</dbReference>
<reference evidence="3 4" key="1">
    <citation type="journal article" date="2014" name="PLoS Genet.">
        <title>Phylogenetically driven sequencing of extremely halophilic archaea reveals strategies for static and dynamic osmo-response.</title>
        <authorList>
            <person name="Becker E.A."/>
            <person name="Seitzer P.M."/>
            <person name="Tritt A."/>
            <person name="Larsen D."/>
            <person name="Krusor M."/>
            <person name="Yao A.I."/>
            <person name="Wu D."/>
            <person name="Madern D."/>
            <person name="Eisen J.A."/>
            <person name="Darling A.E."/>
            <person name="Facciotti M.T."/>
        </authorList>
    </citation>
    <scope>NUCLEOTIDE SEQUENCE [LARGE SCALE GENOMIC DNA]</scope>
    <source>
        <strain evidence="3 4">JCM 10990</strain>
    </source>
</reference>
<organism evidence="3 4">
    <name type="scientific">Natrialba chahannaoensis JCM 10990</name>
    <dbReference type="NCBI Taxonomy" id="1227492"/>
    <lineage>
        <taxon>Archaea</taxon>
        <taxon>Methanobacteriati</taxon>
        <taxon>Methanobacteriota</taxon>
        <taxon>Stenosarchaea group</taxon>
        <taxon>Halobacteria</taxon>
        <taxon>Halobacteriales</taxon>
        <taxon>Natrialbaceae</taxon>
        <taxon>Natrialba</taxon>
    </lineage>
</organism>
<dbReference type="GO" id="GO:0016787">
    <property type="term" value="F:hydrolase activity"/>
    <property type="evidence" value="ECO:0007669"/>
    <property type="project" value="UniProtKB-KW"/>
</dbReference>
<sequence length="247" mass="25542">MGVSFDLFDTLVTADYPADPAAAVATELAERDVSVPDDWADAYTEVHVDAPDGAEVPLPAHVSRALASRGVTVRGNAARRAVVAAFDPAVETRPGARAAIDAARDRGHAVALCSNCSVPELVGRTLVRSALSRDDFDSIVTSVGCGWRKPAPEIFEQTAAQLGVSTTDLVHVGDDPRTDGGLASVGGTALLLADECMTDGNTPAEGRSDDPGDTHVLESLTELPNTLDALGSLAEADELGSGGDRLR</sequence>
<dbReference type="InterPro" id="IPR006439">
    <property type="entry name" value="HAD-SF_hydro_IA"/>
</dbReference>
<keyword evidence="4" id="KW-1185">Reference proteome</keyword>
<dbReference type="InterPro" id="IPR036412">
    <property type="entry name" value="HAD-like_sf"/>
</dbReference>
<dbReference type="AlphaFoldDB" id="M0B520"/>
<dbReference type="EMBL" id="AOIN01000017">
    <property type="protein sequence ID" value="ELZ05363.1"/>
    <property type="molecule type" value="Genomic_DNA"/>
</dbReference>
<comment type="similarity">
    <text evidence="1">Belongs to the HAD-like hydrolase superfamily.</text>
</comment>
<keyword evidence="2" id="KW-0378">Hydrolase</keyword>
<dbReference type="Proteomes" id="UP000011693">
    <property type="component" value="Unassembled WGS sequence"/>
</dbReference>
<evidence type="ECO:0000256" key="2">
    <source>
        <dbReference type="ARBA" id="ARBA00022801"/>
    </source>
</evidence>
<dbReference type="SUPFAM" id="SSF56784">
    <property type="entry name" value="HAD-like"/>
    <property type="match status" value="1"/>
</dbReference>
<comment type="caution">
    <text evidence="3">The sequence shown here is derived from an EMBL/GenBank/DDBJ whole genome shotgun (WGS) entry which is preliminary data.</text>
</comment>
<dbReference type="RefSeq" id="WP_006165765.1">
    <property type="nucleotide sequence ID" value="NZ_AOIN01000017.1"/>
</dbReference>
<evidence type="ECO:0000256" key="1">
    <source>
        <dbReference type="ARBA" id="ARBA00007958"/>
    </source>
</evidence>